<dbReference type="PROSITE" id="PS50082">
    <property type="entry name" value="WD_REPEATS_2"/>
    <property type="match status" value="1"/>
</dbReference>
<evidence type="ECO:0000313" key="2">
    <source>
        <dbReference type="EMBL" id="CAF1187235.1"/>
    </source>
</evidence>
<dbReference type="Gene3D" id="2.130.10.10">
    <property type="entry name" value="YVTN repeat-like/Quinoprotein amine dehydrogenase"/>
    <property type="match status" value="1"/>
</dbReference>
<comment type="caution">
    <text evidence="2">The sequence shown here is derived from an EMBL/GenBank/DDBJ whole genome shotgun (WGS) entry which is preliminary data.</text>
</comment>
<protein>
    <submittedName>
        <fullName evidence="2">Uncharacterized protein</fullName>
    </submittedName>
</protein>
<sequence length="192" mass="21881">MLPSSLVTTHPIVFQIDRNSNRDHHTHNICSLLWYPNDNGLFVTLGLDKKLKIWDTNQVKMVDEYEFSNFAYSAHMPSTANASVIAVAHENGDLRLIDIRSGSDSHVIHSHTKKGICLVKWFNNNPNLLASGGYFVNNDITFSTKSKILVLNYFQVDGRVLFTDVRSSRAHYMSLDRDNILTNNEQIKSRQT</sequence>
<dbReference type="GO" id="GO:0031464">
    <property type="term" value="C:Cul4A-RING E3 ubiquitin ligase complex"/>
    <property type="evidence" value="ECO:0007669"/>
    <property type="project" value="TreeGrafter"/>
</dbReference>
<keyword evidence="1" id="KW-0853">WD repeat</keyword>
<name>A0A814VCR1_9BILA</name>
<dbReference type="InterPro" id="IPR015943">
    <property type="entry name" value="WD40/YVTN_repeat-like_dom_sf"/>
</dbReference>
<dbReference type="InterPro" id="IPR042238">
    <property type="entry name" value="Rad28/ERCC8/Ckn1/ATCSA-1"/>
</dbReference>
<accession>A0A814VCR1</accession>
<dbReference type="GO" id="GO:0043161">
    <property type="term" value="P:proteasome-mediated ubiquitin-dependent protein catabolic process"/>
    <property type="evidence" value="ECO:0007669"/>
    <property type="project" value="TreeGrafter"/>
</dbReference>
<dbReference type="AlphaFoldDB" id="A0A814VCR1"/>
<dbReference type="PANTHER" id="PTHR46202:SF1">
    <property type="entry name" value="DNA EXCISION REPAIR PROTEIN ERCC-8"/>
    <property type="match status" value="1"/>
</dbReference>
<proteinExistence type="predicted"/>
<dbReference type="GO" id="GO:0000209">
    <property type="term" value="P:protein polyubiquitination"/>
    <property type="evidence" value="ECO:0007669"/>
    <property type="project" value="TreeGrafter"/>
</dbReference>
<dbReference type="SMART" id="SM00320">
    <property type="entry name" value="WD40"/>
    <property type="match status" value="2"/>
</dbReference>
<dbReference type="GO" id="GO:0006283">
    <property type="term" value="P:transcription-coupled nucleotide-excision repair"/>
    <property type="evidence" value="ECO:0007669"/>
    <property type="project" value="InterPro"/>
</dbReference>
<organism evidence="2 3">
    <name type="scientific">Adineta steineri</name>
    <dbReference type="NCBI Taxonomy" id="433720"/>
    <lineage>
        <taxon>Eukaryota</taxon>
        <taxon>Metazoa</taxon>
        <taxon>Spiralia</taxon>
        <taxon>Gnathifera</taxon>
        <taxon>Rotifera</taxon>
        <taxon>Eurotatoria</taxon>
        <taxon>Bdelloidea</taxon>
        <taxon>Adinetida</taxon>
        <taxon>Adinetidae</taxon>
        <taxon>Adineta</taxon>
    </lineage>
</organism>
<dbReference type="EMBL" id="CAJNOE010000384">
    <property type="protein sequence ID" value="CAF1187235.1"/>
    <property type="molecule type" value="Genomic_DNA"/>
</dbReference>
<gene>
    <name evidence="2" type="ORF">IZO911_LOCUS27822</name>
</gene>
<dbReference type="GO" id="GO:0000109">
    <property type="term" value="C:nucleotide-excision repair complex"/>
    <property type="evidence" value="ECO:0007669"/>
    <property type="project" value="TreeGrafter"/>
</dbReference>
<dbReference type="Pfam" id="PF00400">
    <property type="entry name" value="WD40"/>
    <property type="match status" value="1"/>
</dbReference>
<dbReference type="InterPro" id="IPR036322">
    <property type="entry name" value="WD40_repeat_dom_sf"/>
</dbReference>
<reference evidence="2" key="1">
    <citation type="submission" date="2021-02" db="EMBL/GenBank/DDBJ databases">
        <authorList>
            <person name="Nowell W R."/>
        </authorList>
    </citation>
    <scope>NUCLEOTIDE SEQUENCE</scope>
</reference>
<dbReference type="InterPro" id="IPR001680">
    <property type="entry name" value="WD40_rpt"/>
</dbReference>
<dbReference type="SUPFAM" id="SSF50978">
    <property type="entry name" value="WD40 repeat-like"/>
    <property type="match status" value="1"/>
</dbReference>
<evidence type="ECO:0000256" key="1">
    <source>
        <dbReference type="PROSITE-ProRule" id="PRU00221"/>
    </source>
</evidence>
<evidence type="ECO:0000313" key="3">
    <source>
        <dbReference type="Proteomes" id="UP000663860"/>
    </source>
</evidence>
<feature type="repeat" description="WD" evidence="1">
    <location>
        <begin position="22"/>
        <end position="64"/>
    </location>
</feature>
<feature type="non-terminal residue" evidence="2">
    <location>
        <position position="192"/>
    </location>
</feature>
<dbReference type="PANTHER" id="PTHR46202">
    <property type="entry name" value="DNA EXCISION REPAIR PROTEIN ERCC-8"/>
    <property type="match status" value="1"/>
</dbReference>
<dbReference type="Proteomes" id="UP000663860">
    <property type="component" value="Unassembled WGS sequence"/>
</dbReference>